<dbReference type="InterPro" id="IPR004821">
    <property type="entry name" value="Cyt_trans-like"/>
</dbReference>
<comment type="caution">
    <text evidence="5">The sequence shown here is derived from an EMBL/GenBank/DDBJ whole genome shotgun (WGS) entry which is preliminary data.</text>
</comment>
<dbReference type="InterPro" id="IPR013166">
    <property type="entry name" value="Citrate_lyase_ligase_C"/>
</dbReference>
<reference evidence="5" key="1">
    <citation type="journal article" date="2022" name="J. Anim. Sci.">
        <title>Whole genome sequence analyses-based assessment of virulence potential and antimicrobial susceptibilities and resistance of Enterococcus faecium strains isolated from commercial swine and cattle probiotic products.</title>
        <authorList>
            <person name="Shridhar P.B."/>
            <person name="Amachawadi R.G."/>
            <person name="Tokach M."/>
            <person name="Patel I."/>
            <person name="Gangiredla J."/>
            <person name="Mammel M."/>
            <person name="Nagaraja T.G."/>
        </authorList>
    </citation>
    <scope>NUCLEOTIDE SEQUENCE</scope>
    <source>
        <strain evidence="5">EF215</strain>
    </source>
</reference>
<organism evidence="5 6">
    <name type="scientific">Enterococcus faecium</name>
    <name type="common">Streptococcus faecium</name>
    <dbReference type="NCBI Taxonomy" id="1352"/>
    <lineage>
        <taxon>Bacteria</taxon>
        <taxon>Bacillati</taxon>
        <taxon>Bacillota</taxon>
        <taxon>Bacilli</taxon>
        <taxon>Lactobacillales</taxon>
        <taxon>Enterococcaceae</taxon>
        <taxon>Enterococcus</taxon>
    </lineage>
</organism>
<dbReference type="SUPFAM" id="SSF52374">
    <property type="entry name" value="Nucleotidylyl transferase"/>
    <property type="match status" value="1"/>
</dbReference>
<keyword evidence="3 5" id="KW-0436">Ligase</keyword>
<dbReference type="Gene3D" id="3.40.50.620">
    <property type="entry name" value="HUPs"/>
    <property type="match status" value="1"/>
</dbReference>
<dbReference type="PIRSF" id="PIRSF005751">
    <property type="entry name" value="Acet_citr_lig"/>
    <property type="match status" value="1"/>
</dbReference>
<comment type="function">
    <text evidence="3">Acetylation of prosthetic group (2-(5''-phosphoribosyl)-3'-dephosphocoenzyme-A) of the gamma subunit of citrate lyase.</text>
</comment>
<evidence type="ECO:0000313" key="6">
    <source>
        <dbReference type="Proteomes" id="UP001139644"/>
    </source>
</evidence>
<dbReference type="SMART" id="SM00764">
    <property type="entry name" value="Citrate_ly_lig"/>
    <property type="match status" value="1"/>
</dbReference>
<feature type="domain" description="Citrate lyase ligase C-terminal" evidence="4">
    <location>
        <begin position="150"/>
        <end position="331"/>
    </location>
</feature>
<dbReference type="NCBIfam" id="TIGR00124">
    <property type="entry name" value="cit_ly_ligase"/>
    <property type="match status" value="1"/>
</dbReference>
<dbReference type="AlphaFoldDB" id="A0A0V7Y5M8"/>
<dbReference type="PANTHER" id="PTHR40599:SF1">
    <property type="entry name" value="[CITRATE [PRO-3S]-LYASE] LIGASE"/>
    <property type="match status" value="1"/>
</dbReference>
<dbReference type="InterPro" id="IPR005216">
    <property type="entry name" value="Citrate_lyase_ligase"/>
</dbReference>
<dbReference type="NCBIfam" id="TIGR00125">
    <property type="entry name" value="cyt_tran_rel"/>
    <property type="match status" value="1"/>
</dbReference>
<dbReference type="EMBL" id="JAIFOC010000056">
    <property type="protein sequence ID" value="MBX4222689.1"/>
    <property type="molecule type" value="Genomic_DNA"/>
</dbReference>
<evidence type="ECO:0000256" key="2">
    <source>
        <dbReference type="ARBA" id="ARBA00022840"/>
    </source>
</evidence>
<dbReference type="Proteomes" id="UP001139644">
    <property type="component" value="Unassembled WGS sequence"/>
</dbReference>
<protein>
    <recommendedName>
        <fullName evidence="3">[Citrate [pro-3S]-lyase] ligase</fullName>
        <ecNumber evidence="3">6.2.1.22</ecNumber>
    </recommendedName>
</protein>
<dbReference type="EC" id="6.2.1.22" evidence="3"/>
<gene>
    <name evidence="5" type="primary">citC</name>
    <name evidence="5" type="ORF">KYX88_07635</name>
</gene>
<dbReference type="InterPro" id="IPR014729">
    <property type="entry name" value="Rossmann-like_a/b/a_fold"/>
</dbReference>
<name>A0A0V7Y5M8_ENTFC</name>
<proteinExistence type="predicted"/>
<evidence type="ECO:0000259" key="4">
    <source>
        <dbReference type="SMART" id="SM00764"/>
    </source>
</evidence>
<keyword evidence="1 3" id="KW-0547">Nucleotide-binding</keyword>
<accession>A0A0V7Y5M8</accession>
<dbReference type="Pfam" id="PF08218">
    <property type="entry name" value="Citrate_ly_lig"/>
    <property type="match status" value="1"/>
</dbReference>
<evidence type="ECO:0000256" key="3">
    <source>
        <dbReference type="PIRNR" id="PIRNR005751"/>
    </source>
</evidence>
<sequence>MFDQTDIQRLFLKNNYIKDQWENLLLDSGIQKKQIEDFQHLDQTLGIYHKEKLVGTVSYQNNVIKYIAVSEKYKDGGHTFNVLVSAIIQAMSQQEIFHYIVFTKPRYQKSFNFLGFETIVSTPKIAVLEMGDSSIKQYLERIPKVNGEKKAAIVMNANPFTEGHYYLVKQAANNNDWVYVFVLEKEQNLFSTKDRLKLVQQGLQKLKNVIVLSGGEYIISPATFPTYFLREDDEIAKEQMVVDATLFKERIATYLDISARYVGEEPLSPMTRSYNDILETILPPEIKVHVLARKKTEQHQVISASQVRKAYLAGQLEKIKYMVPETTYQYLKNKRER</sequence>
<evidence type="ECO:0000256" key="1">
    <source>
        <dbReference type="ARBA" id="ARBA00022741"/>
    </source>
</evidence>
<dbReference type="GO" id="GO:0008771">
    <property type="term" value="F:[citrate (pro-3S)-lyase] ligase activity"/>
    <property type="evidence" value="ECO:0007669"/>
    <property type="project" value="UniProtKB-EC"/>
</dbReference>
<keyword evidence="2 3" id="KW-0067">ATP-binding</keyword>
<comment type="catalytic activity">
    <reaction evidence="3">
        <text>holo-[citrate lyase ACP] + acetate + ATP = acetyl-[citrate lyase ACP] + AMP + diphosphate</text>
        <dbReference type="Rhea" id="RHEA:23788"/>
        <dbReference type="Rhea" id="RHEA-COMP:10158"/>
        <dbReference type="Rhea" id="RHEA-COMP:13710"/>
        <dbReference type="ChEBI" id="CHEBI:30089"/>
        <dbReference type="ChEBI" id="CHEBI:30616"/>
        <dbReference type="ChEBI" id="CHEBI:33019"/>
        <dbReference type="ChEBI" id="CHEBI:82683"/>
        <dbReference type="ChEBI" id="CHEBI:137976"/>
        <dbReference type="ChEBI" id="CHEBI:456215"/>
        <dbReference type="EC" id="6.2.1.22"/>
    </reaction>
</comment>
<dbReference type="PANTHER" id="PTHR40599">
    <property type="entry name" value="[CITRATE [PRO-3S]-LYASE] LIGASE"/>
    <property type="match status" value="1"/>
</dbReference>
<dbReference type="RefSeq" id="WP_002303158.1">
    <property type="nucleotide sequence ID" value="NZ_AP026656.1"/>
</dbReference>
<dbReference type="GO" id="GO:0005524">
    <property type="term" value="F:ATP binding"/>
    <property type="evidence" value="ECO:0007669"/>
    <property type="project" value="UniProtKB-UniRule"/>
</dbReference>
<evidence type="ECO:0000313" key="5">
    <source>
        <dbReference type="EMBL" id="MBX4222689.1"/>
    </source>
</evidence>